<reference evidence="1 2" key="1">
    <citation type="submission" date="2019-11" db="EMBL/GenBank/DDBJ databases">
        <title>Type strains purchased from KCTC, JCM and DSMZ.</title>
        <authorList>
            <person name="Lu H."/>
        </authorList>
    </citation>
    <scope>NUCLEOTIDE SEQUENCE [LARGE SCALE GENOMIC DNA]</scope>
    <source>
        <strain evidence="1 2">JCM 31587</strain>
    </source>
</reference>
<dbReference type="EMBL" id="WNKX01000050">
    <property type="protein sequence ID" value="MTW14522.1"/>
    <property type="molecule type" value="Genomic_DNA"/>
</dbReference>
<dbReference type="Proteomes" id="UP000472320">
    <property type="component" value="Unassembled WGS sequence"/>
</dbReference>
<organism evidence="1 2">
    <name type="scientific">Massilia eburnea</name>
    <dbReference type="NCBI Taxonomy" id="1776165"/>
    <lineage>
        <taxon>Bacteria</taxon>
        <taxon>Pseudomonadati</taxon>
        <taxon>Pseudomonadota</taxon>
        <taxon>Betaproteobacteria</taxon>
        <taxon>Burkholderiales</taxon>
        <taxon>Oxalobacteraceae</taxon>
        <taxon>Telluria group</taxon>
        <taxon>Massilia</taxon>
    </lineage>
</organism>
<dbReference type="InterPro" id="IPR036249">
    <property type="entry name" value="Thioredoxin-like_sf"/>
</dbReference>
<dbReference type="OrthoDB" id="574359at2"/>
<dbReference type="Gene3D" id="3.40.30.10">
    <property type="entry name" value="Glutaredoxin"/>
    <property type="match status" value="1"/>
</dbReference>
<dbReference type="InterPro" id="IPR010296">
    <property type="entry name" value="DUF899_thioredox"/>
</dbReference>
<dbReference type="SUPFAM" id="SSF52833">
    <property type="entry name" value="Thioredoxin-like"/>
    <property type="match status" value="1"/>
</dbReference>
<protein>
    <submittedName>
        <fullName evidence="1">DUF899 domain-containing protein</fullName>
    </submittedName>
</protein>
<dbReference type="RefSeq" id="WP_155457457.1">
    <property type="nucleotide sequence ID" value="NZ_WNKX01000050.1"/>
</dbReference>
<evidence type="ECO:0000313" key="2">
    <source>
        <dbReference type="Proteomes" id="UP000472320"/>
    </source>
</evidence>
<gene>
    <name evidence="1" type="ORF">GM658_28300</name>
</gene>
<accession>A0A6L6QQ63</accession>
<evidence type="ECO:0000313" key="1">
    <source>
        <dbReference type="EMBL" id="MTW14522.1"/>
    </source>
</evidence>
<dbReference type="AlphaFoldDB" id="A0A6L6QQ63"/>
<sequence length="243" mass="28168">MNAIVNQEQWLAQRLDLLAREKELMRQQDQLARERRALPWVRVDKQYVFDTPQGKRSLADLFEGRSQLVVQHFMFAPGKERGCSHCSYMADHTDGALPHLAQRDVSFVVVSRAPLASLEKMRKELDWKFKWVSSGDSDFNYDFHVSFTQEDLAQGEVNYNFKEQAFPLEDAPGISVFYKGECGTVYHTYSTFGRGVEMMMHTYRFLDITPMGRNEDELPYTMAWVKHHDRYEQAPGASCCSNS</sequence>
<comment type="caution">
    <text evidence="1">The sequence shown here is derived from an EMBL/GenBank/DDBJ whole genome shotgun (WGS) entry which is preliminary data.</text>
</comment>
<name>A0A6L6QQ63_9BURK</name>
<proteinExistence type="predicted"/>
<keyword evidence="2" id="KW-1185">Reference proteome</keyword>
<dbReference type="Pfam" id="PF05988">
    <property type="entry name" value="DUF899"/>
    <property type="match status" value="1"/>
</dbReference>